<accession>A0A6B8RHX0</accession>
<organism evidence="1 2">
    <name type="scientific">Paenibacillus psychroresistens</name>
    <dbReference type="NCBI Taxonomy" id="1778678"/>
    <lineage>
        <taxon>Bacteria</taxon>
        <taxon>Bacillati</taxon>
        <taxon>Bacillota</taxon>
        <taxon>Bacilli</taxon>
        <taxon>Bacillales</taxon>
        <taxon>Paenibacillaceae</taxon>
        <taxon>Paenibacillus</taxon>
    </lineage>
</organism>
<reference evidence="2" key="1">
    <citation type="submission" date="2018-11" db="EMBL/GenBank/DDBJ databases">
        <title>Complete genome sequence of Paenibacillus sp. ML311-T8.</title>
        <authorList>
            <person name="Nam Y.-D."/>
            <person name="Kang J."/>
            <person name="Chung W.-H."/>
            <person name="Park Y.S."/>
        </authorList>
    </citation>
    <scope>NUCLEOTIDE SEQUENCE [LARGE SCALE GENOMIC DNA]</scope>
    <source>
        <strain evidence="2">ML311-T8</strain>
    </source>
</reference>
<evidence type="ECO:0000313" key="2">
    <source>
        <dbReference type="Proteomes" id="UP000426246"/>
    </source>
</evidence>
<gene>
    <name evidence="1" type="ORF">EHS13_13610</name>
</gene>
<dbReference type="AlphaFoldDB" id="A0A6B8RHX0"/>
<protein>
    <submittedName>
        <fullName evidence="1">Uncharacterized protein</fullName>
    </submittedName>
</protein>
<evidence type="ECO:0000313" key="1">
    <source>
        <dbReference type="EMBL" id="QGQ95840.1"/>
    </source>
</evidence>
<proteinExistence type="predicted"/>
<keyword evidence="2" id="KW-1185">Reference proteome</keyword>
<dbReference type="KEGG" id="ppsc:EHS13_13610"/>
<dbReference type="EMBL" id="CP034235">
    <property type="protein sequence ID" value="QGQ95840.1"/>
    <property type="molecule type" value="Genomic_DNA"/>
</dbReference>
<dbReference type="Proteomes" id="UP000426246">
    <property type="component" value="Chromosome"/>
</dbReference>
<name>A0A6B8RHX0_9BACL</name>
<sequence length="70" mass="8254">MKAVQLDMFDTQKVIPIVITGTPRLNGFYYERGTNRFVSFVLGNRHYEEPVKGCRYPGEWQEMLKKERAI</sequence>